<proteinExistence type="predicted"/>
<feature type="non-terminal residue" evidence="1">
    <location>
        <position position="1"/>
    </location>
</feature>
<dbReference type="AlphaFoldDB" id="X1BVK3"/>
<evidence type="ECO:0008006" key="2">
    <source>
        <dbReference type="Google" id="ProtNLM"/>
    </source>
</evidence>
<name>X1BVK3_9ZZZZ</name>
<dbReference type="Gene3D" id="3.20.20.140">
    <property type="entry name" value="Metal-dependent hydrolases"/>
    <property type="match status" value="1"/>
</dbReference>
<accession>X1BVK3</accession>
<dbReference type="SUPFAM" id="SSF51556">
    <property type="entry name" value="Metallo-dependent hydrolases"/>
    <property type="match status" value="1"/>
</dbReference>
<evidence type="ECO:0000313" key="1">
    <source>
        <dbReference type="EMBL" id="GAG99065.1"/>
    </source>
</evidence>
<feature type="non-terminal residue" evidence="1">
    <location>
        <position position="287"/>
    </location>
</feature>
<sequence length="287" mass="32617">SEQFEYPYHTFKEYLDYNERKRNPANLIFFVGYENLRWAGGQGGEDRFATPEELGNMKGYLREAMEAGAFGMSTGLIYAPQMFATTIEIIELAKVVAEYNGLYFSHIRGEGETVIKAVKEVIEIVEKSGCVGGQIAHHKVAGEVFWGGSKDTIRLIEEANERGINITCDQYPYNRGMADLVAALPPWAREGSHDDILERIKDPKIQERIKKDVEKGIEGWENWIRDEGMKNLYIATVNSDKWKDVVGKNLTEITQIKGKSDNWETYFQLLIDNELGVVITIESMGEE</sequence>
<gene>
    <name evidence="1" type="ORF">S01H4_41424</name>
</gene>
<protein>
    <recommendedName>
        <fullName evidence="2">Amidohydrolase 3 domain-containing protein</fullName>
    </recommendedName>
</protein>
<dbReference type="InterPro" id="IPR032466">
    <property type="entry name" value="Metal_Hydrolase"/>
</dbReference>
<organism evidence="1">
    <name type="scientific">marine sediment metagenome</name>
    <dbReference type="NCBI Taxonomy" id="412755"/>
    <lineage>
        <taxon>unclassified sequences</taxon>
        <taxon>metagenomes</taxon>
        <taxon>ecological metagenomes</taxon>
    </lineage>
</organism>
<reference evidence="1" key="1">
    <citation type="journal article" date="2014" name="Front. Microbiol.">
        <title>High frequency of phylogenetically diverse reductive dehalogenase-homologous genes in deep subseafloor sedimentary metagenomes.</title>
        <authorList>
            <person name="Kawai M."/>
            <person name="Futagami T."/>
            <person name="Toyoda A."/>
            <person name="Takaki Y."/>
            <person name="Nishi S."/>
            <person name="Hori S."/>
            <person name="Arai W."/>
            <person name="Tsubouchi T."/>
            <person name="Morono Y."/>
            <person name="Uchiyama I."/>
            <person name="Ito T."/>
            <person name="Fujiyama A."/>
            <person name="Inagaki F."/>
            <person name="Takami H."/>
        </authorList>
    </citation>
    <scope>NUCLEOTIDE SEQUENCE</scope>
    <source>
        <strain evidence="1">Expedition CK06-06</strain>
    </source>
</reference>
<dbReference type="EMBL" id="BART01022652">
    <property type="protein sequence ID" value="GAG99065.1"/>
    <property type="molecule type" value="Genomic_DNA"/>
</dbReference>
<comment type="caution">
    <text evidence="1">The sequence shown here is derived from an EMBL/GenBank/DDBJ whole genome shotgun (WGS) entry which is preliminary data.</text>
</comment>